<dbReference type="PANTHER" id="PTHR10133">
    <property type="entry name" value="DNA POLYMERASE I"/>
    <property type="match status" value="1"/>
</dbReference>
<dbReference type="CDD" id="cd08638">
    <property type="entry name" value="DNA_pol_A_theta"/>
    <property type="match status" value="1"/>
</dbReference>
<dbReference type="InterPro" id="IPR036397">
    <property type="entry name" value="RNaseH_sf"/>
</dbReference>
<name>A0A9L0TFV3_HORSE</name>
<comment type="subcellular location">
    <subcellularLocation>
        <location evidence="1">Nucleus</location>
    </subcellularLocation>
</comment>
<evidence type="ECO:0000256" key="3">
    <source>
        <dbReference type="ARBA" id="ARBA00012417"/>
    </source>
</evidence>
<dbReference type="SMART" id="SM00482">
    <property type="entry name" value="POLAc"/>
    <property type="match status" value="1"/>
</dbReference>
<dbReference type="Pfam" id="PF18049">
    <property type="entry name" value="DNA_pol_P_Exo"/>
    <property type="match status" value="1"/>
</dbReference>
<evidence type="ECO:0000256" key="9">
    <source>
        <dbReference type="ARBA" id="ARBA00023125"/>
    </source>
</evidence>
<evidence type="ECO:0000256" key="13">
    <source>
        <dbReference type="ARBA" id="ARBA00065498"/>
    </source>
</evidence>
<dbReference type="AlphaFoldDB" id="A0A9L0TFV3"/>
<dbReference type="GeneTree" id="ENSGT00940000159015"/>
<keyword evidence="7" id="KW-0227">DNA damage</keyword>
<dbReference type="GO" id="GO:0019985">
    <property type="term" value="P:translesion synthesis"/>
    <property type="evidence" value="ECO:0007669"/>
    <property type="project" value="Ensembl"/>
</dbReference>
<keyword evidence="8" id="KW-0239">DNA-directed DNA polymerase</keyword>
<dbReference type="Gene3D" id="3.30.420.10">
    <property type="entry name" value="Ribonuclease H-like superfamily/Ribonuclease H"/>
    <property type="match status" value="1"/>
</dbReference>
<keyword evidence="6" id="KW-0235">DNA replication</keyword>
<evidence type="ECO:0000256" key="5">
    <source>
        <dbReference type="ARBA" id="ARBA00022695"/>
    </source>
</evidence>
<dbReference type="Ensembl" id="ENSECAT00000093137.1">
    <property type="protein sequence ID" value="ENSECAP00000086027.1"/>
    <property type="gene ID" value="ENSECAG00000007802.4"/>
</dbReference>
<evidence type="ECO:0000313" key="17">
    <source>
        <dbReference type="Ensembl" id="ENSECAP00000086027.1"/>
    </source>
</evidence>
<evidence type="ECO:0000256" key="15">
    <source>
        <dbReference type="SAM" id="MobiDB-lite"/>
    </source>
</evidence>
<evidence type="ECO:0000256" key="8">
    <source>
        <dbReference type="ARBA" id="ARBA00022932"/>
    </source>
</evidence>
<keyword evidence="11" id="KW-0539">Nucleus</keyword>
<dbReference type="GO" id="GO:0003887">
    <property type="term" value="F:DNA-directed DNA polymerase activity"/>
    <property type="evidence" value="ECO:0000318"/>
    <property type="project" value="GO_Central"/>
</dbReference>
<dbReference type="FunFam" id="3.30.70.370:FF:000008">
    <property type="entry name" value="DNA polymerase nu"/>
    <property type="match status" value="1"/>
</dbReference>
<reference evidence="17 18" key="1">
    <citation type="journal article" date="2009" name="Science">
        <title>Genome sequence, comparative analysis, and population genetics of the domestic horse.</title>
        <authorList>
            <consortium name="Broad Institute Genome Sequencing Platform"/>
            <consortium name="Broad Institute Whole Genome Assembly Team"/>
            <person name="Wade C.M."/>
            <person name="Giulotto E."/>
            <person name="Sigurdsson S."/>
            <person name="Zoli M."/>
            <person name="Gnerre S."/>
            <person name="Imsland F."/>
            <person name="Lear T.L."/>
            <person name="Adelson D.L."/>
            <person name="Bailey E."/>
            <person name="Bellone R.R."/>
            <person name="Bloecker H."/>
            <person name="Distl O."/>
            <person name="Edgar R.C."/>
            <person name="Garber M."/>
            <person name="Leeb T."/>
            <person name="Mauceli E."/>
            <person name="MacLeod J.N."/>
            <person name="Penedo M.C.T."/>
            <person name="Raison J.M."/>
            <person name="Sharpe T."/>
            <person name="Vogel J."/>
            <person name="Andersson L."/>
            <person name="Antczak D.F."/>
            <person name="Biagi T."/>
            <person name="Binns M.M."/>
            <person name="Chowdhary B.P."/>
            <person name="Coleman S.J."/>
            <person name="Della Valle G."/>
            <person name="Fryc S."/>
            <person name="Guerin G."/>
            <person name="Hasegawa T."/>
            <person name="Hill E.W."/>
            <person name="Jurka J."/>
            <person name="Kiialainen A."/>
            <person name="Lindgren G."/>
            <person name="Liu J."/>
            <person name="Magnani E."/>
            <person name="Mickelson J.R."/>
            <person name="Murray J."/>
            <person name="Nergadze S.G."/>
            <person name="Onofrio R."/>
            <person name="Pedroni S."/>
            <person name="Piras M.F."/>
            <person name="Raudsepp T."/>
            <person name="Rocchi M."/>
            <person name="Roeed K.H."/>
            <person name="Ryder O.A."/>
            <person name="Searle S."/>
            <person name="Skow L."/>
            <person name="Swinburne J.E."/>
            <person name="Syvaenen A.C."/>
            <person name="Tozaki T."/>
            <person name="Valberg S.J."/>
            <person name="Vaudin M."/>
            <person name="White J.R."/>
            <person name="Zody M.C."/>
            <person name="Lander E.S."/>
            <person name="Lindblad-Toh K."/>
        </authorList>
    </citation>
    <scope>NUCLEOTIDE SEQUENCE [LARGE SCALE GENOMIC DNA]</scope>
    <source>
        <strain evidence="17 18">Thoroughbred</strain>
    </source>
</reference>
<keyword evidence="9" id="KW-0238">DNA-binding</keyword>
<dbReference type="Proteomes" id="UP000002281">
    <property type="component" value="Chromosome 3"/>
</dbReference>
<organism evidence="17 18">
    <name type="scientific">Equus caballus</name>
    <name type="common">Horse</name>
    <dbReference type="NCBI Taxonomy" id="9796"/>
    <lineage>
        <taxon>Eukaryota</taxon>
        <taxon>Metazoa</taxon>
        <taxon>Chordata</taxon>
        <taxon>Craniata</taxon>
        <taxon>Vertebrata</taxon>
        <taxon>Euteleostomi</taxon>
        <taxon>Mammalia</taxon>
        <taxon>Eutheria</taxon>
        <taxon>Laurasiatheria</taxon>
        <taxon>Perissodactyla</taxon>
        <taxon>Equidae</taxon>
        <taxon>Equus</taxon>
    </lineage>
</organism>
<feature type="region of interest" description="Disordered" evidence="15">
    <location>
        <begin position="883"/>
        <end position="908"/>
    </location>
</feature>
<sequence>MYNQLLDLYYPFQTFTHSAQSDFMKMENYEAFVGFDLSKIPLSTVAQKIMSAMHSGDLVESKNWRESEKTAEVVKKSSVKNSVVLEDGKNQSLGKKNLSSFTSQTSRASVKLSSQFSSIRLTDQLSTDQKQKDINLLAPSSCLIPQCNQEASVLQKLEHKRKYSLKENINNENKGSMNLKRKHITYNNSSEKTSKHMALEEDADEVGLYLNSGNSRAFKNHFCDIRYLDDLEKSQLIEMLKQAVALALTLIYKDGSTQLRADQALVSPVKGIVMLLQSHTEGSSGPLDASASYCVLEEGFTPSDQFIYIKTELSCIWSQEQEAHSQFARDVLFQILKCKCPVICFNAKDFVRTVLQFFGDDGSWKHVADFVGLDPRIAAWLIDPSDAAPSFEDLVAKYLENSITVKVSSTYGNSSRNIVNQNVCANLRILYRLTMGLCSQLKIYGLWQLFCTLELPLIPILAVMESHNIQVNKDEMERTSAVLGSRLKELEQEAHFVAGEQFLITSNNQLREILFGKLKLHLLRPRETLPKTGLQGHLSTSEAMLNVLQNFHPLPKIILEYRQVHKIKSTFVDGLLACMKKGSISSTWNQTGTVTGRLSAKRPNIQGISKHPIQITKPQNFKGKEDDILTISPRTMFVSSEGHTFLAADFSQIELRILAHLSGDPELLKLFQESERDDVFSTLTSQWKDIPSECVTHVEREQTKKVVYSVVYGAGKERLAACLGVTVQEAARFLESFLQKYKKIKDFAQATIARCHQTGYVASIMGRRRPLPRIRAQDQQLRAQAERQAVNFVVQGSAADLCKMAMIHIFAAVATSPTLTARLVAQIHDELLFEVEDSQVPEFSALVRGTMESLQHVQALELQLQVPLKVSLSAGRSWGHLVPLQEAPGPRPSPRPAESPSNRLATAGPLVSTYPQRVHFSPSFCL</sequence>
<dbReference type="GO" id="GO:0003677">
    <property type="term" value="F:DNA binding"/>
    <property type="evidence" value="ECO:0007669"/>
    <property type="project" value="UniProtKB-KW"/>
</dbReference>
<protein>
    <recommendedName>
        <fullName evidence="14">DNA polymerase nu</fullName>
        <ecNumber evidence="3">2.7.7.7</ecNumber>
    </recommendedName>
</protein>
<dbReference type="FunFam" id="3.30.420.10:FF:000070">
    <property type="entry name" value="DNA polymerase nu"/>
    <property type="match status" value="1"/>
</dbReference>
<dbReference type="Gene3D" id="1.20.1060.10">
    <property type="entry name" value="Taq DNA Polymerase, Chain T, domain 4"/>
    <property type="match status" value="1"/>
</dbReference>
<dbReference type="GO" id="GO:0005654">
    <property type="term" value="C:nucleoplasm"/>
    <property type="evidence" value="ECO:0007669"/>
    <property type="project" value="Ensembl"/>
</dbReference>
<dbReference type="GO" id="GO:0000724">
    <property type="term" value="P:double-strand break repair via homologous recombination"/>
    <property type="evidence" value="ECO:0007669"/>
    <property type="project" value="Ensembl"/>
</dbReference>
<dbReference type="GO" id="GO:0036297">
    <property type="term" value="P:interstrand cross-link repair"/>
    <property type="evidence" value="ECO:0007669"/>
    <property type="project" value="Ensembl"/>
</dbReference>
<feature type="domain" description="DNA-directed DNA polymerase family A palm" evidence="16">
    <location>
        <begin position="630"/>
        <end position="839"/>
    </location>
</feature>
<evidence type="ECO:0000256" key="14">
    <source>
        <dbReference type="ARBA" id="ARBA00073328"/>
    </source>
</evidence>
<dbReference type="FunFam" id="1.20.1060.10:FF:000001">
    <property type="entry name" value="DNA polymerase I"/>
    <property type="match status" value="1"/>
</dbReference>
<evidence type="ECO:0000256" key="12">
    <source>
        <dbReference type="ARBA" id="ARBA00049244"/>
    </source>
</evidence>
<evidence type="ECO:0000256" key="10">
    <source>
        <dbReference type="ARBA" id="ARBA00023204"/>
    </source>
</evidence>
<dbReference type="GO" id="GO:0030332">
    <property type="term" value="F:cyclin binding"/>
    <property type="evidence" value="ECO:0007669"/>
    <property type="project" value="Ensembl"/>
</dbReference>
<dbReference type="Pfam" id="PF00476">
    <property type="entry name" value="DNA_pol_A"/>
    <property type="match status" value="1"/>
</dbReference>
<dbReference type="InterPro" id="IPR001098">
    <property type="entry name" value="DNA-dir_DNA_pol_A_palm_dom"/>
</dbReference>
<dbReference type="PANTHER" id="PTHR10133:SF27">
    <property type="entry name" value="DNA POLYMERASE NU"/>
    <property type="match status" value="1"/>
</dbReference>
<evidence type="ECO:0000256" key="2">
    <source>
        <dbReference type="ARBA" id="ARBA00007705"/>
    </source>
</evidence>
<keyword evidence="4" id="KW-0808">Transferase</keyword>
<proteinExistence type="inferred from homology"/>
<comment type="subunit">
    <text evidence="13">Interacts with FANCD2, FANCI, PCNA, RAD51 and HELQ.</text>
</comment>
<dbReference type="Gene3D" id="3.30.70.370">
    <property type="match status" value="1"/>
</dbReference>
<reference evidence="17" key="2">
    <citation type="submission" date="2025-08" db="UniProtKB">
        <authorList>
            <consortium name="Ensembl"/>
        </authorList>
    </citation>
    <scope>IDENTIFICATION</scope>
    <source>
        <strain evidence="17">Thoroughbred</strain>
    </source>
</reference>
<evidence type="ECO:0000256" key="7">
    <source>
        <dbReference type="ARBA" id="ARBA00022763"/>
    </source>
</evidence>
<evidence type="ECO:0000256" key="1">
    <source>
        <dbReference type="ARBA" id="ARBA00004123"/>
    </source>
</evidence>
<comment type="similarity">
    <text evidence="2">Belongs to the DNA polymerase type-A family.</text>
</comment>
<gene>
    <name evidence="17" type="primary">POLN</name>
</gene>
<dbReference type="Gene3D" id="1.10.150.20">
    <property type="entry name" value="5' to 3' exonuclease, C-terminal subdomain"/>
    <property type="match status" value="1"/>
</dbReference>
<dbReference type="EC" id="2.7.7.7" evidence="3"/>
<dbReference type="FunFam" id="1.10.150.20:FF:000002">
    <property type="entry name" value="DNA polymerase I"/>
    <property type="match status" value="1"/>
</dbReference>
<dbReference type="SUPFAM" id="SSF56672">
    <property type="entry name" value="DNA/RNA polymerases"/>
    <property type="match status" value="1"/>
</dbReference>
<dbReference type="InterPro" id="IPR002298">
    <property type="entry name" value="DNA_polymerase_A"/>
</dbReference>
<evidence type="ECO:0000256" key="11">
    <source>
        <dbReference type="ARBA" id="ARBA00023242"/>
    </source>
</evidence>
<accession>A0A9L0TFV3</accession>
<evidence type="ECO:0000256" key="4">
    <source>
        <dbReference type="ARBA" id="ARBA00022679"/>
    </source>
</evidence>
<reference evidence="17" key="3">
    <citation type="submission" date="2025-09" db="UniProtKB">
        <authorList>
            <consortium name="Ensembl"/>
        </authorList>
    </citation>
    <scope>IDENTIFICATION</scope>
    <source>
        <strain evidence="17">Thoroughbred</strain>
    </source>
</reference>
<evidence type="ECO:0000259" key="16">
    <source>
        <dbReference type="SMART" id="SM00482"/>
    </source>
</evidence>
<dbReference type="GO" id="GO:0006261">
    <property type="term" value="P:DNA-templated DNA replication"/>
    <property type="evidence" value="ECO:0007669"/>
    <property type="project" value="InterPro"/>
</dbReference>
<dbReference type="InterPro" id="IPR043502">
    <property type="entry name" value="DNA/RNA_pol_sf"/>
</dbReference>
<keyword evidence="18" id="KW-1185">Reference proteome</keyword>
<dbReference type="GO" id="GO:0006302">
    <property type="term" value="P:double-strand break repair"/>
    <property type="evidence" value="ECO:0000318"/>
    <property type="project" value="GO_Central"/>
</dbReference>
<evidence type="ECO:0000256" key="6">
    <source>
        <dbReference type="ARBA" id="ARBA00022705"/>
    </source>
</evidence>
<dbReference type="PRINTS" id="PR00868">
    <property type="entry name" value="DNAPOLI"/>
</dbReference>
<keyword evidence="5" id="KW-0548">Nucleotidyltransferase</keyword>
<keyword evidence="10" id="KW-0234">DNA repair</keyword>
<comment type="catalytic activity">
    <reaction evidence="12">
        <text>DNA(n) + a 2'-deoxyribonucleoside 5'-triphosphate = DNA(n+1) + diphosphate</text>
        <dbReference type="Rhea" id="RHEA:22508"/>
        <dbReference type="Rhea" id="RHEA-COMP:17339"/>
        <dbReference type="Rhea" id="RHEA-COMP:17340"/>
        <dbReference type="ChEBI" id="CHEBI:33019"/>
        <dbReference type="ChEBI" id="CHEBI:61560"/>
        <dbReference type="ChEBI" id="CHEBI:173112"/>
        <dbReference type="EC" id="2.7.7.7"/>
    </reaction>
</comment>
<dbReference type="InterPro" id="IPR040940">
    <property type="entry name" value="DNA_pol_P_Exo"/>
</dbReference>
<evidence type="ECO:0000313" key="18">
    <source>
        <dbReference type="Proteomes" id="UP000002281"/>
    </source>
</evidence>